<feature type="compositionally biased region" description="Polar residues" evidence="1">
    <location>
        <begin position="154"/>
        <end position="183"/>
    </location>
</feature>
<name>A0A9N9EB11_9GLOM</name>
<feature type="compositionally biased region" description="Polar residues" evidence="1">
    <location>
        <begin position="190"/>
        <end position="199"/>
    </location>
</feature>
<feature type="compositionally biased region" description="Polar residues" evidence="1">
    <location>
        <begin position="100"/>
        <end position="126"/>
    </location>
</feature>
<evidence type="ECO:0000313" key="4">
    <source>
        <dbReference type="Proteomes" id="UP000789570"/>
    </source>
</evidence>
<protein>
    <submittedName>
        <fullName evidence="3">2925_t:CDS:1</fullName>
    </submittedName>
</protein>
<reference evidence="3" key="1">
    <citation type="submission" date="2021-06" db="EMBL/GenBank/DDBJ databases">
        <authorList>
            <person name="Kallberg Y."/>
            <person name="Tangrot J."/>
            <person name="Rosling A."/>
        </authorList>
    </citation>
    <scope>NUCLEOTIDE SEQUENCE</scope>
    <source>
        <strain evidence="3">UK204</strain>
    </source>
</reference>
<dbReference type="Pfam" id="PF00961">
    <property type="entry name" value="LAGLIDADG_1"/>
    <property type="match status" value="1"/>
</dbReference>
<feature type="compositionally biased region" description="Polar residues" evidence="1">
    <location>
        <begin position="136"/>
        <end position="145"/>
    </location>
</feature>
<dbReference type="Proteomes" id="UP000789570">
    <property type="component" value="Unassembled WGS sequence"/>
</dbReference>
<gene>
    <name evidence="3" type="ORF">FCALED_LOCUS12034</name>
</gene>
<dbReference type="PANTHER" id="PTHR36181">
    <property type="entry name" value="INTRON-ENCODED ENDONUCLEASE AI3-RELATED"/>
    <property type="match status" value="1"/>
</dbReference>
<accession>A0A9N9EB11</accession>
<dbReference type="AlphaFoldDB" id="A0A9N9EB11"/>
<evidence type="ECO:0000259" key="2">
    <source>
        <dbReference type="Pfam" id="PF00961"/>
    </source>
</evidence>
<dbReference type="SUPFAM" id="SSF55608">
    <property type="entry name" value="Homing endonucleases"/>
    <property type="match status" value="2"/>
</dbReference>
<proteinExistence type="predicted"/>
<dbReference type="Gene3D" id="3.10.28.10">
    <property type="entry name" value="Homing endonucleases"/>
    <property type="match status" value="2"/>
</dbReference>
<keyword evidence="4" id="KW-1185">Reference proteome</keyword>
<dbReference type="InterPro" id="IPR004860">
    <property type="entry name" value="LAGLIDADG_dom"/>
</dbReference>
<dbReference type="OrthoDB" id="5400101at2759"/>
<comment type="caution">
    <text evidence="3">The sequence shown here is derived from an EMBL/GenBank/DDBJ whole genome shotgun (WGS) entry which is preliminary data.</text>
</comment>
<evidence type="ECO:0000313" key="3">
    <source>
        <dbReference type="EMBL" id="CAG8671339.1"/>
    </source>
</evidence>
<evidence type="ECO:0000256" key="1">
    <source>
        <dbReference type="SAM" id="MobiDB-lite"/>
    </source>
</evidence>
<organism evidence="3 4">
    <name type="scientific">Funneliformis caledonium</name>
    <dbReference type="NCBI Taxonomy" id="1117310"/>
    <lineage>
        <taxon>Eukaryota</taxon>
        <taxon>Fungi</taxon>
        <taxon>Fungi incertae sedis</taxon>
        <taxon>Mucoromycota</taxon>
        <taxon>Glomeromycotina</taxon>
        <taxon>Glomeromycetes</taxon>
        <taxon>Glomerales</taxon>
        <taxon>Glomeraceae</taxon>
        <taxon>Funneliformis</taxon>
    </lineage>
</organism>
<feature type="region of interest" description="Disordered" evidence="1">
    <location>
        <begin position="89"/>
        <end position="216"/>
    </location>
</feature>
<dbReference type="GO" id="GO:0005739">
    <property type="term" value="C:mitochondrion"/>
    <property type="evidence" value="ECO:0007669"/>
    <property type="project" value="UniProtKB-ARBA"/>
</dbReference>
<dbReference type="PANTHER" id="PTHR36181:SF3">
    <property type="entry name" value="INTRON-ENCODED DNA ENDONUCLEASE AI5 BETA"/>
    <property type="match status" value="1"/>
</dbReference>
<sequence length="499" mass="57409">MNYSRSINSLNSFNSFKLHRTLEYFVTNICSLPARNLSYRHNETFRSKNLGEEKLLKTKFIGKINNQRTNQNQKKLTQTKPIREIYNQGAGKDQSKWNRTESSGSFRNQGDQKTFTRTESTGSFHNQGDPKKFTRTESTGSIHNQGDQKKFTRTESTGSFRNQGDQKTFTRTESTGSFHNQGNPEKFTRTESTGSFRNQGDQKKFTRTESTGSIRNQGDQKNLIKTESIEDINNQEADQNRQLKKISVHVPKHRKPITDTDFGYYLAGLIDGKGIFTPDGEFQMLFHEYDSPLAYLIKEKIGFGKIRKNEKGLNEQSTIYFVSRLDAMRRIATLINGKCRTDKVEMFNDIILPRINKESEIPIPALTKDANLQDLNYWMAGFCDANGTFKIKIMSGPDPDIEIKLEFQVEQEDGDGLTSFKDAFGGFVRYGNPCFYNSVDFGPAYKIINYFDHFHLNSTEHVNYLKWRKVYCLMMSNGHLNGRGRTRIEKLCKSLTAYP</sequence>
<feature type="domain" description="Homing endonuclease LAGLIDADG" evidence="2">
    <location>
        <begin position="379"/>
        <end position="471"/>
    </location>
</feature>
<dbReference type="GO" id="GO:0004519">
    <property type="term" value="F:endonuclease activity"/>
    <property type="evidence" value="ECO:0007669"/>
    <property type="project" value="InterPro"/>
</dbReference>
<dbReference type="InterPro" id="IPR051289">
    <property type="entry name" value="LAGLIDADG_Endonuclease"/>
</dbReference>
<dbReference type="EMBL" id="CAJVPQ010005509">
    <property type="protein sequence ID" value="CAG8671339.1"/>
    <property type="molecule type" value="Genomic_DNA"/>
</dbReference>
<dbReference type="InterPro" id="IPR027434">
    <property type="entry name" value="Homing_endonucl"/>
</dbReference>